<feature type="region of interest" description="Disordered" evidence="1">
    <location>
        <begin position="35"/>
        <end position="58"/>
    </location>
</feature>
<name>A0ABR0SPD4_9HYPO</name>
<keyword evidence="2" id="KW-0472">Membrane</keyword>
<sequence length="865" mass="99396">MSPLMLTASSDLSSTKSYQLLLELKKLRQQELSFEPIEPPIRPTSPDQLPGFSNSRSSSISVIKRRRSINQQKIISQSYGLALDLLPASIETRVKMWDAELPEESEDNSSKDELNKELFDNEESKREDPTQQQVQKKASNQLMSLSVSLEKLKEILGDALKDKERDPWPMAGSADNNWSYWKAVVEKDNVSHTYPRHRPDFIPPWQLAQNPQDGSFYHWDDFDFKFSFPNPWLHHRSVKKLVNIDAPYSLVPAGEPGAKVPVSVPRNTFRTAWKMLHSNLGTLFSVPPDGRISLAFESDKLRSLSLDNDKVNQQNVLASYLQSMSELKAKLSEGEGLFQVCDYSDFGSALKEVSYDFEEMSELMNEEWNKAPSYRKAVWPALNHEASGFIVGATSFELEIKDGRVESLRFPNKMVHPWFRIIKCRGIPNLETPFGDADKLLINDKANGQLIESMLDSHRSCRQFVVPSTMIPSTQTTAFNINSGLFYLDQNKCLQQHAFNVLYCPQDKYWTILVIAGKSASWLDKYQPTKFSISILELIDEALENAVHAWHGIHDGLKHWIRMNSLILDPRQHDHSLFDDDTFSRSRQNFWALDSLELFVAQIEDIINQWNDFWAAQEMPLRDLARHERTENELKRRVQFIGDRIKRLEEYKKRFMENLDKVRTHGNSLFNASAVVESRASTRLGENVEILTYVSIFYLPLSFCAALWSINESYSRSYLSLVTILVTIATFIVVANLYNVIKKSSDIFRDYVKEPILRVMENRTTWEDKLKKFRSFRPDRGSVVPSKWHLISFIAANSTAKIVDPIKRRLPTIILGLAWLKLTLFFGPRMLGKKLKPVWLLVTGHREGTAAPTETKDVEKASEES</sequence>
<gene>
    <name evidence="3" type="ORF">PT974_07342</name>
</gene>
<protein>
    <submittedName>
        <fullName evidence="3">Uncharacterized protein</fullName>
    </submittedName>
</protein>
<evidence type="ECO:0000313" key="4">
    <source>
        <dbReference type="Proteomes" id="UP001338125"/>
    </source>
</evidence>
<dbReference type="Gene3D" id="1.20.58.340">
    <property type="entry name" value="Magnesium transport protein CorA, transmembrane region"/>
    <property type="match status" value="1"/>
</dbReference>
<dbReference type="EMBL" id="JAVFKD010000012">
    <property type="protein sequence ID" value="KAK5993904.1"/>
    <property type="molecule type" value="Genomic_DNA"/>
</dbReference>
<organism evidence="3 4">
    <name type="scientific">Cladobotryum mycophilum</name>
    <dbReference type="NCBI Taxonomy" id="491253"/>
    <lineage>
        <taxon>Eukaryota</taxon>
        <taxon>Fungi</taxon>
        <taxon>Dikarya</taxon>
        <taxon>Ascomycota</taxon>
        <taxon>Pezizomycotina</taxon>
        <taxon>Sordariomycetes</taxon>
        <taxon>Hypocreomycetidae</taxon>
        <taxon>Hypocreales</taxon>
        <taxon>Hypocreaceae</taxon>
        <taxon>Cladobotryum</taxon>
    </lineage>
</organism>
<dbReference type="Proteomes" id="UP001338125">
    <property type="component" value="Unassembled WGS sequence"/>
</dbReference>
<accession>A0ABR0SPD4</accession>
<evidence type="ECO:0000313" key="3">
    <source>
        <dbReference type="EMBL" id="KAK5993904.1"/>
    </source>
</evidence>
<evidence type="ECO:0000256" key="2">
    <source>
        <dbReference type="SAM" id="Phobius"/>
    </source>
</evidence>
<comment type="caution">
    <text evidence="3">The sequence shown here is derived from an EMBL/GenBank/DDBJ whole genome shotgun (WGS) entry which is preliminary data.</text>
</comment>
<reference evidence="3 4" key="1">
    <citation type="submission" date="2024-01" db="EMBL/GenBank/DDBJ databases">
        <title>Complete genome of Cladobotryum mycophilum ATHUM6906.</title>
        <authorList>
            <person name="Christinaki A.C."/>
            <person name="Myridakis A.I."/>
            <person name="Kouvelis V.N."/>
        </authorList>
    </citation>
    <scope>NUCLEOTIDE SEQUENCE [LARGE SCALE GENOMIC DNA]</scope>
    <source>
        <strain evidence="3 4">ATHUM6906</strain>
    </source>
</reference>
<evidence type="ECO:0000256" key="1">
    <source>
        <dbReference type="SAM" id="MobiDB-lite"/>
    </source>
</evidence>
<keyword evidence="4" id="KW-1185">Reference proteome</keyword>
<feature type="compositionally biased region" description="Polar residues" evidence="1">
    <location>
        <begin position="130"/>
        <end position="139"/>
    </location>
</feature>
<feature type="transmembrane region" description="Helical" evidence="2">
    <location>
        <begin position="690"/>
        <end position="711"/>
    </location>
</feature>
<feature type="region of interest" description="Disordered" evidence="1">
    <location>
        <begin position="120"/>
        <end position="139"/>
    </location>
</feature>
<proteinExistence type="predicted"/>
<feature type="compositionally biased region" description="Basic and acidic residues" evidence="1">
    <location>
        <begin position="120"/>
        <end position="129"/>
    </location>
</feature>
<keyword evidence="2" id="KW-0812">Transmembrane</keyword>
<feature type="transmembrane region" description="Helical" evidence="2">
    <location>
        <begin position="718"/>
        <end position="741"/>
    </location>
</feature>
<keyword evidence="2" id="KW-1133">Transmembrane helix</keyword>